<dbReference type="Gene3D" id="3.30.559.30">
    <property type="entry name" value="Nonribosomal peptide synthetase, condensation domain"/>
    <property type="match status" value="2"/>
</dbReference>
<evidence type="ECO:0000313" key="5">
    <source>
        <dbReference type="EMBL" id="TQV77359.1"/>
    </source>
</evidence>
<organism evidence="5 6">
    <name type="scientific">Aliikangiella marina</name>
    <dbReference type="NCBI Taxonomy" id="1712262"/>
    <lineage>
        <taxon>Bacteria</taxon>
        <taxon>Pseudomonadati</taxon>
        <taxon>Pseudomonadota</taxon>
        <taxon>Gammaproteobacteria</taxon>
        <taxon>Oceanospirillales</taxon>
        <taxon>Pleioneaceae</taxon>
        <taxon>Aliikangiella</taxon>
    </lineage>
</organism>
<dbReference type="Pfam" id="PF00501">
    <property type="entry name" value="AMP-binding"/>
    <property type="match status" value="2"/>
</dbReference>
<dbReference type="FunFam" id="3.30.300.30:FF:000015">
    <property type="entry name" value="Nonribosomal peptide synthase SidD"/>
    <property type="match status" value="2"/>
</dbReference>
<gene>
    <name evidence="5" type="ORF">FLL45_05285</name>
</gene>
<keyword evidence="6" id="KW-1185">Reference proteome</keyword>
<dbReference type="EMBL" id="VIKR01000001">
    <property type="protein sequence ID" value="TQV77359.1"/>
    <property type="molecule type" value="Genomic_DNA"/>
</dbReference>
<dbReference type="GO" id="GO:0043041">
    <property type="term" value="P:amino acid activation for nonribosomal peptide biosynthetic process"/>
    <property type="evidence" value="ECO:0007669"/>
    <property type="project" value="TreeGrafter"/>
</dbReference>
<dbReference type="Gene3D" id="1.10.1200.10">
    <property type="entry name" value="ACP-like"/>
    <property type="match status" value="1"/>
</dbReference>
<dbReference type="InterPro" id="IPR036736">
    <property type="entry name" value="ACP-like_sf"/>
</dbReference>
<dbReference type="Proteomes" id="UP000317839">
    <property type="component" value="Unassembled WGS sequence"/>
</dbReference>
<feature type="domain" description="Carrier" evidence="4">
    <location>
        <begin position="2165"/>
        <end position="2240"/>
    </location>
</feature>
<dbReference type="PANTHER" id="PTHR45527:SF1">
    <property type="entry name" value="FATTY ACID SYNTHASE"/>
    <property type="match status" value="1"/>
</dbReference>
<dbReference type="Gene3D" id="3.40.50.1820">
    <property type="entry name" value="alpha/beta hydrolase"/>
    <property type="match status" value="1"/>
</dbReference>
<dbReference type="Gene3D" id="3.30.559.10">
    <property type="entry name" value="Chloramphenicol acetyltransferase-like domain"/>
    <property type="match status" value="2"/>
</dbReference>
<dbReference type="SUPFAM" id="SSF47336">
    <property type="entry name" value="ACP-like"/>
    <property type="match status" value="2"/>
</dbReference>
<dbReference type="CDD" id="cd05930">
    <property type="entry name" value="A_NRPS"/>
    <property type="match status" value="1"/>
</dbReference>
<dbReference type="PROSITE" id="PS00012">
    <property type="entry name" value="PHOSPHOPANTETHEINE"/>
    <property type="match status" value="1"/>
</dbReference>
<dbReference type="RefSeq" id="WP_142940931.1">
    <property type="nucleotide sequence ID" value="NZ_VIKR01000001.1"/>
</dbReference>
<keyword evidence="3" id="KW-0597">Phosphoprotein</keyword>
<dbReference type="SUPFAM" id="SSF56801">
    <property type="entry name" value="Acetyl-CoA synthetase-like"/>
    <property type="match status" value="2"/>
</dbReference>
<dbReference type="GO" id="GO:0031177">
    <property type="term" value="F:phosphopantetheine binding"/>
    <property type="evidence" value="ECO:0007669"/>
    <property type="project" value="TreeGrafter"/>
</dbReference>
<dbReference type="FunFam" id="3.40.50.980:FF:000001">
    <property type="entry name" value="Non-ribosomal peptide synthetase"/>
    <property type="match status" value="1"/>
</dbReference>
<sequence length="2256" mass="254693">MTAVDVINTLVDNEIFVYLENGQLKYRAEVGRVTPEIKELVKSNKQEIINYLSEVGVEADEENQNTPRLRVYPKKHHVRLSYAQQGIWFVDKLGGGSIQFNIPGHYYINQRVNTTAFKKALEGLINRHQILKSCYCEKDGEAFQSVQDDFQLPLSLIDLSHYEIQLRDNKLEEIIANEAIIPFDLSNDLPLRVSLVKITEEENLVLYTIHHIASDGWSLEIFRSELEQLYALFSQGLENSLMPLTIQYLDYAQWQREWLQGPRLSKQLQYWQKQLSGIPQLHGIPLDKSRPNVQSFKGNVFESLLEQKTTHQILRLCQNEGVTVFMFLQTVLAILISKYSAEKDVVIGTPVSGRHHSQLEDLIGFFINSVALRNNLSDDLSVSDLLQNNKQMILDGFANQYLPFEMVVDELSPQRDLSYSPIFQIVFSVQKKDSLEQVVDTYLSSKSETPDSKSITTRVDLEVQVIYDDNYVYLNWMFNNSLFDLSTISKMSSYFNQLIQALLLIDGTSNNSLSNVKVSEISLSNKKSRRPKKIIEKNTALADKSIALMHKLFENKASEIPNVTALVGNSGEMTFKQLNNKVNQMAHWLDQKGIGVYSRVALLVNNSSELLVSILALSKVGASFVPLDIGFSIGRIDSILNDCSAEMVILNHQYRSMVKHKAKVSIDEPNIQKELSELSTTNFSVSETINFEKLPAYIIYTSGSTGQPKGVVVSHENLSNYIAHGRSYLKQNINAAVVSSPITFDATICSLLVPILHGVRVELLPLNDDLVEHLLDFIMDEDENYLFKITPAHLKLLIASGRIADDIAAKHVFVVGGESLSLKVSKEFLNYFPNACLVNEYGPTEATVGCSTFSINLNEIEALKRPTLPIGLPIKNTNLYVLDENDNIQDEGLVGELYISGSGVSLGYLDNPRLTAEKFRPDPFTQIPGSRMYQSGDLVKRLNNELLEFLKRMDSQIKLRGYRLEISDIESNLTTLEYVEDARVCLSDSKEPVLQAFIQLNGQEIGGTVYSSNSYSNLEFSRIIGKALSQKIPNYMLPSQYYFVKSIPLTSHGKVDYKKLVKIVTIDKIDQSSTPRNPEEEILYEIWSELLSHNNFGIFDNFFNVGGHSILATRLISKIRNHYNVELQLSELFNAPTIEKLVIAIKEQSTDRYCPPIVQIDRSGPLALSFAQKRLWFLDRLSEGSAHYNIPERIVLKGKFNQSAFEEGIKLLGAKHEVLRTRYISNSGEPLAVIDPEINVSLKVVNLGGLNKTTILEKLDKDLETQINVPFTLSSEHLLRVTVYTTDESWQIVQVITHHIASDGISQQIIKRDLIDHYENIKNAKKVLNKTLEIQYVDYAAWHGQWLNGIELQTQLDYWLNQLDNLPTVHSLPLDFPRPIQQQFSGGCVSAKLDGNLIHKIRSVCREQDVTLFIFMQTIFALLLSKYSNQEDIAVGIATSGRSHTSLEEVVGLFINTIIIRTNFAGDPSFIDLLKVNKGNIINAFENQNIPFEMLVEQLSPNRNLSHNPLFQIMFAVHENNSVDIDPLAAIGLVDTDKKPSTELSNSTIRTDLQVHVNDFGDSFNIMWNFNKALFKPETIVELAESYHCLVESIIDLLTLESKIDSDKSLNISQINDLSRRQRKLLLNRKGKKATIQDSKKLHELFELQTTKTPDLPAIVSDCDTLSYAELNKQSNQLARYLLQKGVSSGETVALYFENSIEMFIGMLAILKLGAAYLPIDTKLPENRINWILKDSCVNVLLSNQELISFLTLDKVKAIPLDESYRNIFLRNIEDSNDIFELDNNEARLAYVIYTSGTTGAPKGVKVSHAAVMAYLNFASESYYQEHLSGSLLLTSYHVDMSVPGMFLPLLKGDFVRLSSNISDLVSASKLLTDASKNYLVRVTPTHLSSIVQNTQIHEQQHAFVIGGESLRTDLITVLAKSFPNSSFFNHYGPTEAVVGSTISHIELPLDSDTTTISIGKPTDNTEVYILNSNYQLQIPGGIGEIAIGGESLSDGYVNNPELNNKRFIENQFTDGSNRRLYLTGDYARWLNDGNLEFIGRLDEQIKFHGFRIDSNEVEAYLDRLNGVVMSCLNLSESNSGNLYLVAYLKIDRAFSAVDELELRQLKGKYIKEARQQLAVYLPEYMIPNVFVFMDDFPVTNSGKIDKKNLPVPEQEDLQLEEYVAPISETQVKLAELWQKVLGLERVGIKDNFFSLGGHSLLATKLVNEIYESFLVDIPLKSIFEYPTVDELSNIIDSFIFQENDVDIEPVEEFVL</sequence>
<dbReference type="GO" id="GO:0047527">
    <property type="term" value="F:2,3-dihydroxybenzoate-serine ligase activity"/>
    <property type="evidence" value="ECO:0007669"/>
    <property type="project" value="TreeGrafter"/>
</dbReference>
<dbReference type="InterPro" id="IPR042099">
    <property type="entry name" value="ANL_N_sf"/>
</dbReference>
<dbReference type="Gene3D" id="1.10.10.1830">
    <property type="entry name" value="Non-ribosomal peptide synthase, adenylation domain"/>
    <property type="match status" value="1"/>
</dbReference>
<dbReference type="OrthoDB" id="9757559at2"/>
<dbReference type="InterPro" id="IPR020845">
    <property type="entry name" value="AMP-binding_CS"/>
</dbReference>
<name>A0A545TJF1_9GAMM</name>
<dbReference type="InterPro" id="IPR001242">
    <property type="entry name" value="Condensation_dom"/>
</dbReference>
<evidence type="ECO:0000256" key="1">
    <source>
        <dbReference type="ARBA" id="ARBA00001957"/>
    </source>
</evidence>
<reference evidence="5 6" key="1">
    <citation type="submission" date="2019-06" db="EMBL/GenBank/DDBJ databases">
        <title>Draft genome of Aliikangiella marina GYP-15.</title>
        <authorList>
            <person name="Wang G."/>
        </authorList>
    </citation>
    <scope>NUCLEOTIDE SEQUENCE [LARGE SCALE GENOMIC DNA]</scope>
    <source>
        <strain evidence="5 6">GYP-15</strain>
    </source>
</reference>
<dbReference type="NCBIfam" id="TIGR01733">
    <property type="entry name" value="AA-adenyl-dom"/>
    <property type="match status" value="2"/>
</dbReference>
<evidence type="ECO:0000313" key="6">
    <source>
        <dbReference type="Proteomes" id="UP000317839"/>
    </source>
</evidence>
<dbReference type="PANTHER" id="PTHR45527">
    <property type="entry name" value="NONRIBOSOMAL PEPTIDE SYNTHETASE"/>
    <property type="match status" value="1"/>
</dbReference>
<dbReference type="FunFam" id="1.10.1200.10:FF:000005">
    <property type="entry name" value="Nonribosomal peptide synthetase 1"/>
    <property type="match status" value="2"/>
</dbReference>
<dbReference type="InterPro" id="IPR000873">
    <property type="entry name" value="AMP-dep_synth/lig_dom"/>
</dbReference>
<dbReference type="GO" id="GO:0005829">
    <property type="term" value="C:cytosol"/>
    <property type="evidence" value="ECO:0007669"/>
    <property type="project" value="TreeGrafter"/>
</dbReference>
<keyword evidence="2" id="KW-0596">Phosphopantetheine</keyword>
<dbReference type="Pfam" id="PF00550">
    <property type="entry name" value="PP-binding"/>
    <property type="match status" value="2"/>
</dbReference>
<dbReference type="GO" id="GO:0009366">
    <property type="term" value="C:enterobactin synthetase complex"/>
    <property type="evidence" value="ECO:0007669"/>
    <property type="project" value="TreeGrafter"/>
</dbReference>
<evidence type="ECO:0000256" key="3">
    <source>
        <dbReference type="ARBA" id="ARBA00022553"/>
    </source>
</evidence>
<evidence type="ECO:0000259" key="4">
    <source>
        <dbReference type="PROSITE" id="PS50075"/>
    </source>
</evidence>
<accession>A0A545TJF1</accession>
<comment type="cofactor">
    <cofactor evidence="1">
        <name>pantetheine 4'-phosphate</name>
        <dbReference type="ChEBI" id="CHEBI:47942"/>
    </cofactor>
</comment>
<dbReference type="InterPro" id="IPR009081">
    <property type="entry name" value="PP-bd_ACP"/>
</dbReference>
<feature type="domain" description="Carrier" evidence="4">
    <location>
        <begin position="1074"/>
        <end position="1149"/>
    </location>
</feature>
<dbReference type="Pfam" id="PF00668">
    <property type="entry name" value="Condensation"/>
    <property type="match status" value="2"/>
</dbReference>
<dbReference type="InterPro" id="IPR044894">
    <property type="entry name" value="TubC_N_sf"/>
</dbReference>
<protein>
    <submittedName>
        <fullName evidence="5">Amino acid adenylation domain-containing protein</fullName>
    </submittedName>
</protein>
<dbReference type="PROSITE" id="PS00455">
    <property type="entry name" value="AMP_BINDING"/>
    <property type="match status" value="2"/>
</dbReference>
<dbReference type="InterPro" id="IPR045851">
    <property type="entry name" value="AMP-bd_C_sf"/>
</dbReference>
<evidence type="ECO:0000256" key="2">
    <source>
        <dbReference type="ARBA" id="ARBA00022450"/>
    </source>
</evidence>
<comment type="caution">
    <text evidence="5">The sequence shown here is derived from an EMBL/GenBank/DDBJ whole genome shotgun (WGS) entry which is preliminary data.</text>
</comment>
<dbReference type="CDD" id="cd19531">
    <property type="entry name" value="LCL_NRPS-like"/>
    <property type="match status" value="2"/>
</dbReference>
<dbReference type="Gene3D" id="3.30.300.30">
    <property type="match status" value="2"/>
</dbReference>
<dbReference type="InterPro" id="IPR041464">
    <property type="entry name" value="TubC_N"/>
</dbReference>
<dbReference type="InterPro" id="IPR023213">
    <property type="entry name" value="CAT-like_dom_sf"/>
</dbReference>
<dbReference type="NCBIfam" id="NF003417">
    <property type="entry name" value="PRK04813.1"/>
    <property type="match status" value="2"/>
</dbReference>
<dbReference type="GO" id="GO:0009239">
    <property type="term" value="P:enterobactin biosynthetic process"/>
    <property type="evidence" value="ECO:0007669"/>
    <property type="project" value="TreeGrafter"/>
</dbReference>
<dbReference type="PROSITE" id="PS50075">
    <property type="entry name" value="CARRIER"/>
    <property type="match status" value="2"/>
</dbReference>
<dbReference type="InterPro" id="IPR029058">
    <property type="entry name" value="AB_hydrolase_fold"/>
</dbReference>
<dbReference type="InterPro" id="IPR006162">
    <property type="entry name" value="Ppantetheine_attach_site"/>
</dbReference>
<proteinExistence type="predicted"/>
<dbReference type="Gene3D" id="3.40.50.12780">
    <property type="entry name" value="N-terminal domain of ligase-like"/>
    <property type="match status" value="2"/>
</dbReference>
<dbReference type="Pfam" id="PF18563">
    <property type="entry name" value="TubC_N"/>
    <property type="match status" value="1"/>
</dbReference>
<dbReference type="SUPFAM" id="SSF52777">
    <property type="entry name" value="CoA-dependent acyltransferases"/>
    <property type="match status" value="4"/>
</dbReference>
<dbReference type="InterPro" id="IPR010071">
    <property type="entry name" value="AA_adenyl_dom"/>
</dbReference>